<keyword evidence="2 4" id="KW-0808">Transferase</keyword>
<dbReference type="Pfam" id="PF05958">
    <property type="entry name" value="tRNA_U5-meth_tr"/>
    <property type="match status" value="1"/>
</dbReference>
<evidence type="ECO:0000313" key="8">
    <source>
        <dbReference type="Proteomes" id="UP000610862"/>
    </source>
</evidence>
<dbReference type="PROSITE" id="PS51687">
    <property type="entry name" value="SAM_MT_RNA_M5U"/>
    <property type="match status" value="1"/>
</dbReference>
<evidence type="ECO:0000259" key="6">
    <source>
        <dbReference type="PROSITE" id="PS50926"/>
    </source>
</evidence>
<keyword evidence="3 4" id="KW-0949">S-adenosyl-L-methionine</keyword>
<dbReference type="InterPro" id="IPR002792">
    <property type="entry name" value="TRAM_dom"/>
</dbReference>
<dbReference type="InterPro" id="IPR012340">
    <property type="entry name" value="NA-bd_OB-fold"/>
</dbReference>
<dbReference type="RefSeq" id="WP_187525337.1">
    <property type="nucleotide sequence ID" value="NZ_JACRTA010000002.1"/>
</dbReference>
<comment type="similarity">
    <text evidence="4">Belongs to the class I-like SAM-binding methyltransferase superfamily. RNA M5U methyltransferase family.</text>
</comment>
<evidence type="ECO:0000256" key="3">
    <source>
        <dbReference type="ARBA" id="ARBA00022691"/>
    </source>
</evidence>
<dbReference type="GO" id="GO:0070041">
    <property type="term" value="F:rRNA (uridine-C5-)-methyltransferase activity"/>
    <property type="evidence" value="ECO:0007669"/>
    <property type="project" value="TreeGrafter"/>
</dbReference>
<feature type="domain" description="TRAM" evidence="6">
    <location>
        <begin position="1"/>
        <end position="58"/>
    </location>
</feature>
<dbReference type="SUPFAM" id="SSF50249">
    <property type="entry name" value="Nucleic acid-binding proteins"/>
    <property type="match status" value="1"/>
</dbReference>
<sequence length="532" mass="58793">MKKGMIVEIRIEDMSSQGQGIGKADGFVVFVPGAVVGDLVRAEMTKVKKSYGFSRLVEIIKPSPYRFYDFDCEYLSKGCGGCQYGRLSYDAQLRLKEKQVREKLQRIAYIQDPQVKDIIGMKESDNEGNGTFRYRNKAQFHVSTGGVITRKGGVVENLGEPTVGFFRFKSHHVVDCEECCLQSPAAMAAANALRRFMEEDNITAWDPKWEKGLIRDLVVKTGFATKEVMAIVIINGNGIPNVQKLVSMMDEAVYDAGYYMESFVISVKKAGKSGRQLQAVNDIMGDKNIIVAGRPVIKDILGPLEFEISPASFYQVNPVQTKRLYDKVREYCGLKKHENFDVCSEGPAERHVILDLYCGVGSIGLYCADSAEMIIGIEAVKEAVVDANRNAVINGIVNARYICGKAEEVLPAYIGGKEEGTYDSEIAETVRKADIAILDPPRAGCKPQLLEAVAEAGVERIVYVSCDPATLARDIKFLLELGYEFKEVTPVDMFPWTGNIEAVVLLSKLHARRNEYRSGIKDEGDGSDSGGE</sequence>
<dbReference type="SUPFAM" id="SSF53335">
    <property type="entry name" value="S-adenosyl-L-methionine-dependent methyltransferases"/>
    <property type="match status" value="1"/>
</dbReference>
<feature type="binding site" evidence="4">
    <location>
        <position position="439"/>
    </location>
    <ligand>
        <name>S-adenosyl-L-methionine</name>
        <dbReference type="ChEBI" id="CHEBI:59789"/>
    </ligand>
</feature>
<evidence type="ECO:0000313" key="7">
    <source>
        <dbReference type="EMBL" id="MBC8568534.1"/>
    </source>
</evidence>
<dbReference type="Gene3D" id="2.40.50.140">
    <property type="entry name" value="Nucleic acid-binding proteins"/>
    <property type="match status" value="1"/>
</dbReference>
<evidence type="ECO:0000256" key="5">
    <source>
        <dbReference type="PROSITE-ProRule" id="PRU10015"/>
    </source>
</evidence>
<proteinExistence type="inferred from homology"/>
<dbReference type="GO" id="GO:0070475">
    <property type="term" value="P:rRNA base methylation"/>
    <property type="evidence" value="ECO:0007669"/>
    <property type="project" value="TreeGrafter"/>
</dbReference>
<dbReference type="InterPro" id="IPR010280">
    <property type="entry name" value="U5_MeTrfase_fam"/>
</dbReference>
<accession>A0A926EA19</accession>
<dbReference type="PROSITE" id="PS50926">
    <property type="entry name" value="TRAM"/>
    <property type="match status" value="1"/>
</dbReference>
<feature type="binding site" evidence="4">
    <location>
        <position position="315"/>
    </location>
    <ligand>
        <name>S-adenosyl-L-methionine</name>
        <dbReference type="ChEBI" id="CHEBI:59789"/>
    </ligand>
</feature>
<dbReference type="InterPro" id="IPR029063">
    <property type="entry name" value="SAM-dependent_MTases_sf"/>
</dbReference>
<feature type="active site" evidence="5">
    <location>
        <position position="466"/>
    </location>
</feature>
<dbReference type="CDD" id="cd02440">
    <property type="entry name" value="AdoMet_MTases"/>
    <property type="match status" value="1"/>
</dbReference>
<evidence type="ECO:0000256" key="1">
    <source>
        <dbReference type="ARBA" id="ARBA00022603"/>
    </source>
</evidence>
<dbReference type="Proteomes" id="UP000610862">
    <property type="component" value="Unassembled WGS sequence"/>
</dbReference>
<comment type="caution">
    <text evidence="7">The sequence shown here is derived from an EMBL/GenBank/DDBJ whole genome shotgun (WGS) entry which is preliminary data.</text>
</comment>
<evidence type="ECO:0000256" key="4">
    <source>
        <dbReference type="PROSITE-ProRule" id="PRU01024"/>
    </source>
</evidence>
<keyword evidence="8" id="KW-1185">Reference proteome</keyword>
<dbReference type="PANTHER" id="PTHR11061">
    <property type="entry name" value="RNA M5U METHYLTRANSFERASE"/>
    <property type="match status" value="1"/>
</dbReference>
<dbReference type="PROSITE" id="PS01230">
    <property type="entry name" value="TRMA_1"/>
    <property type="match status" value="1"/>
</dbReference>
<dbReference type="AlphaFoldDB" id="A0A926EA19"/>
<name>A0A926EA19_9FIRM</name>
<dbReference type="Gene3D" id="3.40.50.150">
    <property type="entry name" value="Vaccinia Virus protein VP39"/>
    <property type="match status" value="1"/>
</dbReference>
<organism evidence="7 8">
    <name type="scientific">Lentihominibacter hominis</name>
    <dbReference type="NCBI Taxonomy" id="2763645"/>
    <lineage>
        <taxon>Bacteria</taxon>
        <taxon>Bacillati</taxon>
        <taxon>Bacillota</taxon>
        <taxon>Clostridia</taxon>
        <taxon>Peptostreptococcales</taxon>
        <taxon>Anaerovoracaceae</taxon>
        <taxon>Lentihominibacter</taxon>
    </lineage>
</organism>
<dbReference type="EC" id="2.1.1.190" evidence="7"/>
<gene>
    <name evidence="7" type="primary">rlmD</name>
    <name evidence="7" type="ORF">H8692_07180</name>
</gene>
<dbReference type="InterPro" id="IPR030390">
    <property type="entry name" value="MeTrfase_TrmA_AS"/>
</dbReference>
<reference evidence="7" key="1">
    <citation type="submission" date="2020-08" db="EMBL/GenBank/DDBJ databases">
        <title>Genome public.</title>
        <authorList>
            <person name="Liu C."/>
            <person name="Sun Q."/>
        </authorList>
    </citation>
    <scope>NUCLEOTIDE SEQUENCE</scope>
    <source>
        <strain evidence="7">NSJ-24</strain>
    </source>
</reference>
<dbReference type="EMBL" id="JACRTA010000002">
    <property type="protein sequence ID" value="MBC8568534.1"/>
    <property type="molecule type" value="Genomic_DNA"/>
</dbReference>
<evidence type="ECO:0000256" key="2">
    <source>
        <dbReference type="ARBA" id="ARBA00022679"/>
    </source>
</evidence>
<dbReference type="Gene3D" id="2.40.50.1070">
    <property type="match status" value="1"/>
</dbReference>
<feature type="active site" description="Nucleophile" evidence="4">
    <location>
        <position position="466"/>
    </location>
</feature>
<feature type="binding site" evidence="4">
    <location>
        <position position="357"/>
    </location>
    <ligand>
        <name>S-adenosyl-L-methionine</name>
        <dbReference type="ChEBI" id="CHEBI:59789"/>
    </ligand>
</feature>
<protein>
    <submittedName>
        <fullName evidence="7">23S rRNA (Uracil(1939)-C(5))-methyltransferase RlmD</fullName>
        <ecNumber evidence="7">2.1.1.190</ecNumber>
    </submittedName>
</protein>
<dbReference type="PANTHER" id="PTHR11061:SF30">
    <property type="entry name" value="TRNA (URACIL(54)-C(5))-METHYLTRANSFERASE"/>
    <property type="match status" value="1"/>
</dbReference>
<dbReference type="NCBIfam" id="TIGR00479">
    <property type="entry name" value="rumA"/>
    <property type="match status" value="1"/>
</dbReference>
<keyword evidence="1 4" id="KW-0489">Methyltransferase</keyword>
<feature type="binding site" evidence="4">
    <location>
        <position position="378"/>
    </location>
    <ligand>
        <name>S-adenosyl-L-methionine</name>
        <dbReference type="ChEBI" id="CHEBI:59789"/>
    </ligand>
</feature>
<dbReference type="Pfam" id="PF01938">
    <property type="entry name" value="TRAM"/>
    <property type="match status" value="1"/>
</dbReference>